<evidence type="ECO:0000256" key="3">
    <source>
        <dbReference type="ARBA" id="ARBA00022656"/>
    </source>
</evidence>
<dbReference type="GO" id="GO:0009279">
    <property type="term" value="C:cell outer membrane"/>
    <property type="evidence" value="ECO:0007669"/>
    <property type="project" value="UniProtKB-SubCell"/>
</dbReference>
<gene>
    <name evidence="12" type="ORF">AAH949_02045</name>
</gene>
<dbReference type="Pfam" id="PF03498">
    <property type="entry name" value="CDtoxinA"/>
    <property type="match status" value="1"/>
</dbReference>
<evidence type="ECO:0000256" key="1">
    <source>
        <dbReference type="ARBA" id="ARBA00004459"/>
    </source>
</evidence>
<dbReference type="InterPro" id="IPR035992">
    <property type="entry name" value="Ricin_B-like_lectins"/>
</dbReference>
<proteinExistence type="predicted"/>
<dbReference type="RefSeq" id="WP_348518825.1">
    <property type="nucleotide sequence ID" value="NZ_CP155620.1"/>
</dbReference>
<dbReference type="PRINTS" id="PR01387">
    <property type="entry name" value="CDTOXINA"/>
</dbReference>
<evidence type="ECO:0000256" key="6">
    <source>
        <dbReference type="ARBA" id="ARBA00023026"/>
    </source>
</evidence>
<dbReference type="GO" id="GO:0030246">
    <property type="term" value="F:carbohydrate binding"/>
    <property type="evidence" value="ECO:0007669"/>
    <property type="project" value="UniProtKB-KW"/>
</dbReference>
<keyword evidence="3" id="KW-0800">Toxin</keyword>
<dbReference type="EMBL" id="CP155620">
    <property type="protein sequence ID" value="XBJ29637.1"/>
    <property type="molecule type" value="Genomic_DNA"/>
</dbReference>
<protein>
    <recommendedName>
        <fullName evidence="2">Cytolethal distending toxin subunit A</fullName>
    </recommendedName>
</protein>
<evidence type="ECO:0000313" key="12">
    <source>
        <dbReference type="EMBL" id="XBJ29637.1"/>
    </source>
</evidence>
<keyword evidence="9" id="KW-0998">Cell outer membrane</keyword>
<dbReference type="PIRSF" id="PIRSF036516">
    <property type="entry name" value="CDT_A"/>
    <property type="match status" value="1"/>
</dbReference>
<evidence type="ECO:0000256" key="8">
    <source>
        <dbReference type="ARBA" id="ARBA00023139"/>
    </source>
</evidence>
<keyword evidence="7" id="KW-0472">Membrane</keyword>
<evidence type="ECO:0000256" key="4">
    <source>
        <dbReference type="ARBA" id="ARBA00022729"/>
    </source>
</evidence>
<dbReference type="Gene3D" id="2.80.10.50">
    <property type="match status" value="1"/>
</dbReference>
<evidence type="ECO:0000256" key="9">
    <source>
        <dbReference type="ARBA" id="ARBA00023237"/>
    </source>
</evidence>
<keyword evidence="5" id="KW-0430">Lectin</keyword>
<evidence type="ECO:0000256" key="7">
    <source>
        <dbReference type="ARBA" id="ARBA00023136"/>
    </source>
</evidence>
<dbReference type="InterPro" id="IPR015957">
    <property type="entry name" value="CDtoxinA"/>
</dbReference>
<dbReference type="InterPro" id="IPR003558">
    <property type="entry name" value="CDtoxinA/C"/>
</dbReference>
<feature type="chain" id="PRO_5043313474" description="Cytolethal distending toxin subunit A" evidence="11">
    <location>
        <begin position="22"/>
        <end position="272"/>
    </location>
</feature>
<name>A0AAU7E892_9BACT</name>
<keyword evidence="4 11" id="KW-0732">Signal</keyword>
<evidence type="ECO:0000256" key="11">
    <source>
        <dbReference type="SAM" id="SignalP"/>
    </source>
</evidence>
<evidence type="ECO:0000256" key="2">
    <source>
        <dbReference type="ARBA" id="ARBA00016112"/>
    </source>
</evidence>
<dbReference type="PROSITE" id="PS50231">
    <property type="entry name" value="RICIN_B_LECTIN"/>
    <property type="match status" value="1"/>
</dbReference>
<feature type="signal peptide" evidence="11">
    <location>
        <begin position="1"/>
        <end position="21"/>
    </location>
</feature>
<keyword evidence="10" id="KW-0449">Lipoprotein</keyword>
<keyword evidence="8" id="KW-0564">Palmitate</keyword>
<evidence type="ECO:0000256" key="5">
    <source>
        <dbReference type="ARBA" id="ARBA00022734"/>
    </source>
</evidence>
<dbReference type="PROSITE" id="PS51257">
    <property type="entry name" value="PROKAR_LIPOPROTEIN"/>
    <property type="match status" value="1"/>
</dbReference>
<accession>A0AAU7E892</accession>
<keyword evidence="6" id="KW-0843">Virulence</keyword>
<evidence type="ECO:0000256" key="10">
    <source>
        <dbReference type="ARBA" id="ARBA00023288"/>
    </source>
</evidence>
<dbReference type="GO" id="GO:0090729">
    <property type="term" value="F:toxin activity"/>
    <property type="evidence" value="ECO:0007669"/>
    <property type="project" value="UniProtKB-KW"/>
</dbReference>
<reference evidence="12" key="1">
    <citation type="submission" date="2024-05" db="EMBL/GenBank/DDBJ databases">
        <title>Campylobacter coli isolated from environmental waters in Slovenia.</title>
        <authorList>
            <person name="Zautner A.E."/>
            <person name="Bunk B."/>
            <person name="Riedel T."/>
            <person name="Sproeer C."/>
        </authorList>
    </citation>
    <scope>NUCLEOTIDE SEQUENCE</scope>
    <source>
        <strain evidence="12">CCS1377</strain>
    </source>
</reference>
<organism evidence="12">
    <name type="scientific">Campylobacter sp. CCS1377</name>
    <dbReference type="NCBI Taxonomy" id="3158229"/>
    <lineage>
        <taxon>Bacteria</taxon>
        <taxon>Pseudomonadati</taxon>
        <taxon>Campylobacterota</taxon>
        <taxon>Epsilonproteobacteria</taxon>
        <taxon>Campylobacterales</taxon>
        <taxon>Campylobacteraceae</taxon>
        <taxon>Campylobacter</taxon>
    </lineage>
</organism>
<dbReference type="CDD" id="cd23414">
    <property type="entry name" value="beta-trefoil_Ricin_CdtA"/>
    <property type="match status" value="1"/>
</dbReference>
<comment type="subcellular location">
    <subcellularLocation>
        <location evidence="1">Cell outer membrane</location>
        <topology evidence="1">Lipid-anchor</topology>
    </subcellularLocation>
</comment>
<dbReference type="AlphaFoldDB" id="A0AAU7E892"/>
<sequence length="272" mass="30488">MQKIKFSLIFLIFAVIFSACSSKEQQINPLGRSYGKFSDSDPLKLGSTPTPPAKQKTPSLVEGKKFPVIPLTPPIVATNTFKGDNAIKGPLPRLKSKNEFASNALYENSGIVSDFVTIMNPNGAALTVWALNPGNWIWGYNLFDSRPFGDARVWQLIEFPNNTVMIKNAKTLTCLNAYRNGIVHYPCDQSNFAQFWRLLPMSNGAFQIQNFATQQCIQTPVGNVMEEFSFNFYNIYLTDCLKSKEKNLDRQWTISAPTFKGRSPYSGIGELE</sequence>
<dbReference type="SUPFAM" id="SSF50370">
    <property type="entry name" value="Ricin B-like lectins"/>
    <property type="match status" value="1"/>
</dbReference>